<feature type="transmembrane region" description="Helical" evidence="10">
    <location>
        <begin position="115"/>
        <end position="132"/>
    </location>
</feature>
<proteinExistence type="inferred from homology"/>
<evidence type="ECO:0000256" key="2">
    <source>
        <dbReference type="ARBA" id="ARBA00022448"/>
    </source>
</evidence>
<dbReference type="Pfam" id="PF00999">
    <property type="entry name" value="Na_H_Exchanger"/>
    <property type="match status" value="1"/>
</dbReference>
<feature type="domain" description="Cation/H+ exchanger transmembrane" evidence="11">
    <location>
        <begin position="111"/>
        <end position="444"/>
    </location>
</feature>
<evidence type="ECO:0000313" key="14">
    <source>
        <dbReference type="EMBL" id="GFZ01717.1"/>
    </source>
</evidence>
<keyword evidence="7" id="KW-0406">Ion transport</keyword>
<evidence type="ECO:0000256" key="8">
    <source>
        <dbReference type="ARBA" id="ARBA00023136"/>
    </source>
</evidence>
<feature type="transmembrane region" description="Helical" evidence="10">
    <location>
        <begin position="285"/>
        <end position="308"/>
    </location>
</feature>
<dbReference type="GO" id="GO:0012505">
    <property type="term" value="C:endomembrane system"/>
    <property type="evidence" value="ECO:0007669"/>
    <property type="project" value="TreeGrafter"/>
</dbReference>
<feature type="transmembrane region" description="Helical" evidence="10">
    <location>
        <begin position="33"/>
        <end position="56"/>
    </location>
</feature>
<dbReference type="InterPro" id="IPR057290">
    <property type="entry name" value="CHX17_C"/>
</dbReference>
<evidence type="ECO:0000256" key="1">
    <source>
        <dbReference type="ARBA" id="ARBA00004141"/>
    </source>
</evidence>
<dbReference type="AlphaFoldDB" id="A0A7J0FTH2"/>
<dbReference type="GO" id="GO:0006885">
    <property type="term" value="P:regulation of pH"/>
    <property type="evidence" value="ECO:0007669"/>
    <property type="project" value="TreeGrafter"/>
</dbReference>
<evidence type="ECO:0000256" key="9">
    <source>
        <dbReference type="ARBA" id="ARBA00038341"/>
    </source>
</evidence>
<dbReference type="PANTHER" id="PTHR32468:SF66">
    <property type="entry name" value="CATION_H+ EXCHANGER DOMAIN-CONTAINING PROTEIN"/>
    <property type="match status" value="1"/>
</dbReference>
<evidence type="ECO:0000259" key="13">
    <source>
        <dbReference type="Pfam" id="PF23259"/>
    </source>
</evidence>
<feature type="transmembrane region" description="Helical" evidence="10">
    <location>
        <begin position="212"/>
        <end position="233"/>
    </location>
</feature>
<name>A0A7J0FTH2_9ERIC</name>
<dbReference type="Gene3D" id="1.20.1530.20">
    <property type="match status" value="1"/>
</dbReference>
<dbReference type="GO" id="GO:0016020">
    <property type="term" value="C:membrane"/>
    <property type="evidence" value="ECO:0007669"/>
    <property type="project" value="UniProtKB-SubCell"/>
</dbReference>
<feature type="domain" description="Cation/H(+) antiporter central" evidence="12">
    <location>
        <begin position="502"/>
        <end position="630"/>
    </location>
</feature>
<evidence type="ECO:0000259" key="12">
    <source>
        <dbReference type="Pfam" id="PF23256"/>
    </source>
</evidence>
<feature type="transmembrane region" description="Helical" evidence="10">
    <location>
        <begin position="179"/>
        <end position="200"/>
    </location>
</feature>
<evidence type="ECO:0000256" key="7">
    <source>
        <dbReference type="ARBA" id="ARBA00023065"/>
    </source>
</evidence>
<dbReference type="EMBL" id="BJWL01000015">
    <property type="protein sequence ID" value="GFZ01717.1"/>
    <property type="molecule type" value="Genomic_DNA"/>
</dbReference>
<dbReference type="Pfam" id="PF23256">
    <property type="entry name" value="CHX17_2nd"/>
    <property type="match status" value="1"/>
</dbReference>
<feature type="transmembrane region" description="Helical" evidence="10">
    <location>
        <begin position="428"/>
        <end position="448"/>
    </location>
</feature>
<gene>
    <name evidence="14" type="ORF">Acr_15g0003260</name>
</gene>
<comment type="subcellular location">
    <subcellularLocation>
        <location evidence="1">Membrane</location>
        <topology evidence="1">Multi-pass membrane protein</topology>
    </subcellularLocation>
</comment>
<feature type="domain" description="Cation/H(+) antiporter C-terminal" evidence="13">
    <location>
        <begin position="639"/>
        <end position="785"/>
    </location>
</feature>
<dbReference type="InterPro" id="IPR006153">
    <property type="entry name" value="Cation/H_exchanger_TM"/>
</dbReference>
<dbReference type="GO" id="GO:0015297">
    <property type="term" value="F:antiporter activity"/>
    <property type="evidence" value="ECO:0007669"/>
    <property type="project" value="InterPro"/>
</dbReference>
<sequence length="817" mass="91180">MDDTTMINKTTICMVQMATRSRGIFFGDNPLDFAGPILLVQLILSALLTALVQHFLTPLGETAFVSQTIVSSSNSFTHSFYIRMWVWHWGHQFLGKIRWFRDQIFPPKSFYVSETFAYFGLMIFLFLVGVKMDISAMRQSGRRAVVIGACNFFIPLALNEGLAFLLLHSVPMDPLLHHSLTWIASFQCLSSFHVIACLLADLKLLNSELGRLAVSSSMISGLCSWSWALILFMGRQNIMSGKRHMLILMSLLVAVMIAFIVYVLRPLMFWMIQQTGEDKAVKESYIFIIFIMVLGCSLFGEIIGQHFLLGPIILGLAVPEGPPLGSALVSKLDSYVSSILLPIYFVISGSTIDFSMIRLRTFGIVELLAVFGFLWKVMGTMLPSLCCDMSVKDSVSLALIMSVQGIIEVLIIGRAAQLEYIDRESYSIMVISLVIFNAATAPIVKVLYNPSKKYIARKRMTIQHAKAGAELRLLACIYHEDQTPSIINLLEASNPTAKSPIFFYVIHLIELSGRSAPLLMAHQLGKRTPLNSHHSDHINNAFRLYEQHNQGTVMVNPFTAISPFATMHDEVCALALDRKVCMVILPFHKCWTIEGTEGSANAIRTVNCNILRMAPCSVGVLVDRGTLGANAHKTTSKTSYSIGVIFLGGQDDREALAYANRMSKHPNVALTVVRLIEYSNTKYKTNEDMERDFELINEFRFTNSRNKSCVYKEEVVNDSIGVVSVIRTIENSFDLILVGRRHNSYSQLLRGLTEWNEFSELGFIGDMLSSSDSNCKVSVLVVQQQAFAGGDMVMDSPKSTVLDVSWDNNAKVWPASQ</sequence>
<dbReference type="OrthoDB" id="1868135at2759"/>
<dbReference type="GO" id="GO:0006813">
    <property type="term" value="P:potassium ion transport"/>
    <property type="evidence" value="ECO:0007669"/>
    <property type="project" value="UniProtKB-KW"/>
</dbReference>
<evidence type="ECO:0008006" key="16">
    <source>
        <dbReference type="Google" id="ProtNLM"/>
    </source>
</evidence>
<keyword evidence="6 10" id="KW-1133">Transmembrane helix</keyword>
<evidence type="ECO:0000256" key="10">
    <source>
        <dbReference type="SAM" id="Phobius"/>
    </source>
</evidence>
<dbReference type="Pfam" id="PF23259">
    <property type="entry name" value="CHX17_C"/>
    <property type="match status" value="1"/>
</dbReference>
<reference evidence="14 15" key="1">
    <citation type="submission" date="2019-07" db="EMBL/GenBank/DDBJ databases">
        <title>De Novo Assembly of kiwifruit Actinidia rufa.</title>
        <authorList>
            <person name="Sugita-Konishi S."/>
            <person name="Sato K."/>
            <person name="Mori E."/>
            <person name="Abe Y."/>
            <person name="Kisaki G."/>
            <person name="Hamano K."/>
            <person name="Suezawa K."/>
            <person name="Otani M."/>
            <person name="Fukuda T."/>
            <person name="Manabe T."/>
            <person name="Gomi K."/>
            <person name="Tabuchi M."/>
            <person name="Akimitsu K."/>
            <person name="Kataoka I."/>
        </authorList>
    </citation>
    <scope>NUCLEOTIDE SEQUENCE [LARGE SCALE GENOMIC DNA]</scope>
    <source>
        <strain evidence="15">cv. Fuchu</strain>
    </source>
</reference>
<feature type="transmembrane region" description="Helical" evidence="10">
    <location>
        <begin position="144"/>
        <end position="167"/>
    </location>
</feature>
<comment type="similarity">
    <text evidence="9">Belongs to the monovalent cation:proton antiporter 2 (CPA2) transporter (TC 2.A.37) family. CHX (TC 2.A.37.4) subfamily.</text>
</comment>
<accession>A0A7J0FTH2</accession>
<protein>
    <recommendedName>
        <fullName evidence="16">Cation/hydrogen exchanger 15</fullName>
    </recommendedName>
</protein>
<organism evidence="14 15">
    <name type="scientific">Actinidia rufa</name>
    <dbReference type="NCBI Taxonomy" id="165716"/>
    <lineage>
        <taxon>Eukaryota</taxon>
        <taxon>Viridiplantae</taxon>
        <taxon>Streptophyta</taxon>
        <taxon>Embryophyta</taxon>
        <taxon>Tracheophyta</taxon>
        <taxon>Spermatophyta</taxon>
        <taxon>Magnoliopsida</taxon>
        <taxon>eudicotyledons</taxon>
        <taxon>Gunneridae</taxon>
        <taxon>Pentapetalae</taxon>
        <taxon>asterids</taxon>
        <taxon>Ericales</taxon>
        <taxon>Actinidiaceae</taxon>
        <taxon>Actinidia</taxon>
    </lineage>
</organism>
<evidence type="ECO:0000313" key="15">
    <source>
        <dbReference type="Proteomes" id="UP000585474"/>
    </source>
</evidence>
<keyword evidence="8 10" id="KW-0472">Membrane</keyword>
<keyword evidence="5" id="KW-0630">Potassium</keyword>
<comment type="caution">
    <text evidence="14">The sequence shown here is derived from an EMBL/GenBank/DDBJ whole genome shotgun (WGS) entry which is preliminary data.</text>
</comment>
<dbReference type="Proteomes" id="UP000585474">
    <property type="component" value="Unassembled WGS sequence"/>
</dbReference>
<feature type="transmembrane region" description="Helical" evidence="10">
    <location>
        <begin position="328"/>
        <end position="347"/>
    </location>
</feature>
<feature type="transmembrane region" description="Helical" evidence="10">
    <location>
        <begin position="359"/>
        <end position="375"/>
    </location>
</feature>
<dbReference type="GO" id="GO:1902600">
    <property type="term" value="P:proton transmembrane transport"/>
    <property type="evidence" value="ECO:0007669"/>
    <property type="project" value="InterPro"/>
</dbReference>
<dbReference type="InterPro" id="IPR057291">
    <property type="entry name" value="CHX17_2nd"/>
</dbReference>
<evidence type="ECO:0000256" key="3">
    <source>
        <dbReference type="ARBA" id="ARBA00022538"/>
    </source>
</evidence>
<keyword evidence="4 10" id="KW-0812">Transmembrane</keyword>
<keyword evidence="15" id="KW-1185">Reference proteome</keyword>
<dbReference type="PANTHER" id="PTHR32468">
    <property type="entry name" value="CATION/H + ANTIPORTER"/>
    <property type="match status" value="1"/>
</dbReference>
<keyword evidence="2" id="KW-0813">Transport</keyword>
<dbReference type="InterPro" id="IPR038770">
    <property type="entry name" value="Na+/solute_symporter_sf"/>
</dbReference>
<keyword evidence="3" id="KW-0633">Potassium transport</keyword>
<evidence type="ECO:0000256" key="4">
    <source>
        <dbReference type="ARBA" id="ARBA00022692"/>
    </source>
</evidence>
<feature type="transmembrane region" description="Helical" evidence="10">
    <location>
        <begin position="245"/>
        <end position="264"/>
    </location>
</feature>
<evidence type="ECO:0000256" key="5">
    <source>
        <dbReference type="ARBA" id="ARBA00022958"/>
    </source>
</evidence>
<evidence type="ECO:0000259" key="11">
    <source>
        <dbReference type="Pfam" id="PF00999"/>
    </source>
</evidence>
<evidence type="ECO:0000256" key="6">
    <source>
        <dbReference type="ARBA" id="ARBA00022989"/>
    </source>
</evidence>
<dbReference type="InterPro" id="IPR050794">
    <property type="entry name" value="CPA2_transporter"/>
</dbReference>
<feature type="transmembrane region" description="Helical" evidence="10">
    <location>
        <begin position="395"/>
        <end position="416"/>
    </location>
</feature>